<feature type="region of interest" description="Disordered" evidence="1">
    <location>
        <begin position="1"/>
        <end position="63"/>
    </location>
</feature>
<sequence>MSYSERWQELFGPADGGPATRLASAVPGPGGGGGSGRLRHSGGPWTGAAGTAGDLRTSTETSRTALGRGHEGVAAGAAGLTSVAALTGVLTSWEERLRAVRDECEQLKGALLTVAKEMGETETAIERSFQGVGGPAEKAGDRR</sequence>
<dbReference type="EMBL" id="BAABAJ010000016">
    <property type="protein sequence ID" value="GAA3931458.1"/>
    <property type="molecule type" value="Genomic_DNA"/>
</dbReference>
<gene>
    <name evidence="2" type="ORF">GCM10022244_45360</name>
</gene>
<evidence type="ECO:0000313" key="3">
    <source>
        <dbReference type="Proteomes" id="UP001501000"/>
    </source>
</evidence>
<evidence type="ECO:0008006" key="4">
    <source>
        <dbReference type="Google" id="ProtNLM"/>
    </source>
</evidence>
<comment type="caution">
    <text evidence="2">The sequence shown here is derived from an EMBL/GenBank/DDBJ whole genome shotgun (WGS) entry which is preliminary data.</text>
</comment>
<keyword evidence="3" id="KW-1185">Reference proteome</keyword>
<reference evidence="3" key="1">
    <citation type="journal article" date="2019" name="Int. J. Syst. Evol. Microbiol.">
        <title>The Global Catalogue of Microorganisms (GCM) 10K type strain sequencing project: providing services to taxonomists for standard genome sequencing and annotation.</title>
        <authorList>
            <consortium name="The Broad Institute Genomics Platform"/>
            <consortium name="The Broad Institute Genome Sequencing Center for Infectious Disease"/>
            <person name="Wu L."/>
            <person name="Ma J."/>
        </authorList>
    </citation>
    <scope>NUCLEOTIDE SEQUENCE [LARGE SCALE GENOMIC DNA]</scope>
    <source>
        <strain evidence="3">JCM 16956</strain>
    </source>
</reference>
<dbReference type="Proteomes" id="UP001501000">
    <property type="component" value="Unassembled WGS sequence"/>
</dbReference>
<organism evidence="2 3">
    <name type="scientific">Streptomyces gulbargensis</name>
    <dbReference type="NCBI Taxonomy" id="364901"/>
    <lineage>
        <taxon>Bacteria</taxon>
        <taxon>Bacillati</taxon>
        <taxon>Actinomycetota</taxon>
        <taxon>Actinomycetes</taxon>
        <taxon>Kitasatosporales</taxon>
        <taxon>Streptomycetaceae</taxon>
        <taxon>Streptomyces</taxon>
    </lineage>
</organism>
<accession>A0ABP7MWK7</accession>
<feature type="compositionally biased region" description="Low complexity" evidence="1">
    <location>
        <begin position="41"/>
        <end position="53"/>
    </location>
</feature>
<protein>
    <recommendedName>
        <fullName evidence="4">Amino acid ABC transporter permease</fullName>
    </recommendedName>
</protein>
<proteinExistence type="predicted"/>
<evidence type="ECO:0000256" key="1">
    <source>
        <dbReference type="SAM" id="MobiDB-lite"/>
    </source>
</evidence>
<dbReference type="RefSeq" id="WP_345285706.1">
    <property type="nucleotide sequence ID" value="NZ_BAABAJ010000016.1"/>
</dbReference>
<name>A0ABP7MWK7_9ACTN</name>
<evidence type="ECO:0000313" key="2">
    <source>
        <dbReference type="EMBL" id="GAA3931458.1"/>
    </source>
</evidence>